<gene>
    <name evidence="2" type="ORF">U27_03224</name>
</gene>
<proteinExistence type="predicted"/>
<evidence type="ECO:0000313" key="3">
    <source>
        <dbReference type="Proteomes" id="UP000030661"/>
    </source>
</evidence>
<feature type="domain" description="TPM" evidence="1">
    <location>
        <begin position="34"/>
        <end position="157"/>
    </location>
</feature>
<evidence type="ECO:0000259" key="1">
    <source>
        <dbReference type="Pfam" id="PF04536"/>
    </source>
</evidence>
<dbReference type="EMBL" id="DF820464">
    <property type="protein sequence ID" value="GAK56262.1"/>
    <property type="molecule type" value="Genomic_DNA"/>
</dbReference>
<protein>
    <recommendedName>
        <fullName evidence="1">TPM domain-containing protein</fullName>
    </recommendedName>
</protein>
<dbReference type="PANTHER" id="PTHR30373:SF2">
    <property type="entry name" value="UPF0603 PROTEIN YGCG"/>
    <property type="match status" value="1"/>
</dbReference>
<name>A0A081BVA7_VECG1</name>
<organism evidence="2">
    <name type="scientific">Vecturithrix granuli</name>
    <dbReference type="NCBI Taxonomy" id="1499967"/>
    <lineage>
        <taxon>Bacteria</taxon>
        <taxon>Candidatus Moduliflexota</taxon>
        <taxon>Candidatus Vecturitrichia</taxon>
        <taxon>Candidatus Vecturitrichales</taxon>
        <taxon>Candidatus Vecturitrichaceae</taxon>
        <taxon>Candidatus Vecturithrix</taxon>
    </lineage>
</organism>
<dbReference type="PANTHER" id="PTHR30373">
    <property type="entry name" value="UPF0603 PROTEIN YGCG"/>
    <property type="match status" value="1"/>
</dbReference>
<reference evidence="2" key="1">
    <citation type="journal article" date="2015" name="PeerJ">
        <title>First genomic representation of candidate bacterial phylum KSB3 points to enhanced environmental sensing as a trigger of wastewater bulking.</title>
        <authorList>
            <person name="Sekiguchi Y."/>
            <person name="Ohashi A."/>
            <person name="Parks D.H."/>
            <person name="Yamauchi T."/>
            <person name="Tyson G.W."/>
            <person name="Hugenholtz P."/>
        </authorList>
    </citation>
    <scope>NUCLEOTIDE SEQUENCE [LARGE SCALE GENOMIC DNA]</scope>
</reference>
<keyword evidence="3" id="KW-1185">Reference proteome</keyword>
<dbReference type="AlphaFoldDB" id="A0A081BVA7"/>
<dbReference type="InterPro" id="IPR007621">
    <property type="entry name" value="TPM_dom"/>
</dbReference>
<dbReference type="eggNOG" id="COG1512">
    <property type="taxonomic scope" value="Bacteria"/>
</dbReference>
<dbReference type="Gene3D" id="3.10.310.50">
    <property type="match status" value="1"/>
</dbReference>
<accession>A0A081BVA7</accession>
<dbReference type="Proteomes" id="UP000030661">
    <property type="component" value="Unassembled WGS sequence"/>
</dbReference>
<evidence type="ECO:0000313" key="2">
    <source>
        <dbReference type="EMBL" id="GAK56262.1"/>
    </source>
</evidence>
<dbReference type="HOGENOM" id="CLU_836264_0_0_0"/>
<sequence>MFCENRTKYLLCGIVCWVLLLAGGDARAKSSDFVDDQIELLTQTERQRISDLASNLLKDLNIYMQVVVLKEQVQNINAKAVELFERFTAGSQILGAKGILFLVAPQGKQVRIDIGYDLEAIFPDAFVKYLMHKQMIPFFESNRVGAGIEATVELLVEQAFGMLDTSAYLLDSKPQQQETALFGGAGARTDIDIEAASPEKLATEFLETCVPQPSPLQALETYQTILKFHIKNPNLEIYTSDTRKFFAQWLVTDAQQDNELKLLQKVFSQATVYQENSRAVIRFPISNRQATPYLLRRSDQGWMLDFAAMNKFIGFNHLNQWFFHSTDHEFMFAFEDVRFDQHGFPHQK</sequence>
<dbReference type="STRING" id="1499967.U27_03224"/>
<dbReference type="Pfam" id="PF04536">
    <property type="entry name" value="TPM_phosphatase"/>
    <property type="match status" value="1"/>
</dbReference>